<dbReference type="EnsemblPlants" id="PNT74582">
    <property type="protein sequence ID" value="PNT74582"/>
    <property type="gene ID" value="BRADI_1g18061v3"/>
</dbReference>
<feature type="compositionally biased region" description="Basic and acidic residues" evidence="1">
    <location>
        <begin position="96"/>
        <end position="107"/>
    </location>
</feature>
<reference evidence="2 3" key="1">
    <citation type="journal article" date="2010" name="Nature">
        <title>Genome sequencing and analysis of the model grass Brachypodium distachyon.</title>
        <authorList>
            <consortium name="International Brachypodium Initiative"/>
        </authorList>
    </citation>
    <scope>NUCLEOTIDE SEQUENCE [LARGE SCALE GENOMIC DNA]</scope>
    <source>
        <strain evidence="2">Bd21</strain>
        <strain evidence="3">cv. Bd21</strain>
    </source>
</reference>
<reference evidence="2" key="2">
    <citation type="submission" date="2017-06" db="EMBL/GenBank/DDBJ databases">
        <title>WGS assembly of Brachypodium distachyon.</title>
        <authorList>
            <consortium name="The International Brachypodium Initiative"/>
            <person name="Lucas S."/>
            <person name="Harmon-Smith M."/>
            <person name="Lail K."/>
            <person name="Tice H."/>
            <person name="Grimwood J."/>
            <person name="Bruce D."/>
            <person name="Barry K."/>
            <person name="Shu S."/>
            <person name="Lindquist E."/>
            <person name="Wang M."/>
            <person name="Pitluck S."/>
            <person name="Vogel J.P."/>
            <person name="Garvin D.F."/>
            <person name="Mockler T.C."/>
            <person name="Schmutz J."/>
            <person name="Rokhsar D."/>
            <person name="Bevan M.W."/>
        </authorList>
    </citation>
    <scope>NUCLEOTIDE SEQUENCE</scope>
    <source>
        <strain evidence="2">Bd21</strain>
    </source>
</reference>
<dbReference type="EMBL" id="CM000880">
    <property type="protein sequence ID" value="PNT74582.1"/>
    <property type="molecule type" value="Genomic_DNA"/>
</dbReference>
<name>A0A2K2DJX6_BRADI</name>
<protein>
    <submittedName>
        <fullName evidence="2 3">Uncharacterized protein</fullName>
    </submittedName>
</protein>
<dbReference type="RefSeq" id="XP_024313745.1">
    <property type="nucleotide sequence ID" value="XM_024457977.1"/>
</dbReference>
<dbReference type="GeneID" id="112270165"/>
<evidence type="ECO:0000313" key="2">
    <source>
        <dbReference type="EMBL" id="PNT74582.1"/>
    </source>
</evidence>
<evidence type="ECO:0000256" key="1">
    <source>
        <dbReference type="SAM" id="MobiDB-lite"/>
    </source>
</evidence>
<feature type="compositionally biased region" description="Acidic residues" evidence="1">
    <location>
        <begin position="57"/>
        <end position="74"/>
    </location>
</feature>
<dbReference type="Gramene" id="PNT74582">
    <property type="protein sequence ID" value="PNT74582"/>
    <property type="gene ID" value="BRADI_1g18061v3"/>
</dbReference>
<accession>A0A2K2DJX6</accession>
<dbReference type="AlphaFoldDB" id="A0A2K2DJX6"/>
<sequence length="127" mass="14172">MVLEVEDHKAQLATTSKKLLETQKLIEIHKDYGVGGSQNSQEESEKQVDYTTSQEKEMDEFDLEEVEEVPEVEDTNDKGVVPNPRRCGRLKGKEHKKVEDLAIERAQAKNNAGQDKGSKSKSASVGD</sequence>
<feature type="region of interest" description="Disordered" evidence="1">
    <location>
        <begin position="32"/>
        <end position="127"/>
    </location>
</feature>
<keyword evidence="4" id="KW-1185">Reference proteome</keyword>
<proteinExistence type="predicted"/>
<evidence type="ECO:0000313" key="3">
    <source>
        <dbReference type="EnsemblPlants" id="PNT74582"/>
    </source>
</evidence>
<evidence type="ECO:0000313" key="4">
    <source>
        <dbReference type="Proteomes" id="UP000008810"/>
    </source>
</evidence>
<reference evidence="3" key="3">
    <citation type="submission" date="2018-08" db="UniProtKB">
        <authorList>
            <consortium name="EnsemblPlants"/>
        </authorList>
    </citation>
    <scope>IDENTIFICATION</scope>
    <source>
        <strain evidence="3">cv. Bd21</strain>
    </source>
</reference>
<dbReference type="Proteomes" id="UP000008810">
    <property type="component" value="Chromosome 1"/>
</dbReference>
<feature type="compositionally biased region" description="Basic residues" evidence="1">
    <location>
        <begin position="86"/>
        <end position="95"/>
    </location>
</feature>
<organism evidence="2">
    <name type="scientific">Brachypodium distachyon</name>
    <name type="common">Purple false brome</name>
    <name type="synonym">Trachynia distachya</name>
    <dbReference type="NCBI Taxonomy" id="15368"/>
    <lineage>
        <taxon>Eukaryota</taxon>
        <taxon>Viridiplantae</taxon>
        <taxon>Streptophyta</taxon>
        <taxon>Embryophyta</taxon>
        <taxon>Tracheophyta</taxon>
        <taxon>Spermatophyta</taxon>
        <taxon>Magnoliopsida</taxon>
        <taxon>Liliopsida</taxon>
        <taxon>Poales</taxon>
        <taxon>Poaceae</taxon>
        <taxon>BOP clade</taxon>
        <taxon>Pooideae</taxon>
        <taxon>Stipodae</taxon>
        <taxon>Brachypodieae</taxon>
        <taxon>Brachypodium</taxon>
    </lineage>
</organism>
<gene>
    <name evidence="3" type="primary">LOC112270165</name>
    <name evidence="2" type="ORF">BRADI_1g18061v3</name>
</gene>